<dbReference type="Proteomes" id="UP001175271">
    <property type="component" value="Unassembled WGS sequence"/>
</dbReference>
<dbReference type="GO" id="GO:0005525">
    <property type="term" value="F:GTP binding"/>
    <property type="evidence" value="ECO:0007669"/>
    <property type="project" value="UniProtKB-KW"/>
</dbReference>
<accession>A0AA39H6C4</accession>
<dbReference type="FunFam" id="1.10.10.2150:FF:000001">
    <property type="entry name" value="Ribosomal RNA-processing protein 8"/>
    <property type="match status" value="1"/>
</dbReference>
<dbReference type="PANTHER" id="PTHR45759">
    <property type="entry name" value="NUCLEOLAR GTP-BINDING PROTEIN 1"/>
    <property type="match status" value="1"/>
</dbReference>
<dbReference type="SUPFAM" id="SSF53335">
    <property type="entry name" value="S-adenosyl-L-methionine-dependent methyltransferases"/>
    <property type="match status" value="1"/>
</dbReference>
<evidence type="ECO:0000256" key="6">
    <source>
        <dbReference type="ARBA" id="ARBA00022552"/>
    </source>
</evidence>
<dbReference type="FunFam" id="1.20.120.1190:FF:000001">
    <property type="entry name" value="Nucleolar GTP-binding protein 1"/>
    <property type="match status" value="1"/>
</dbReference>
<keyword evidence="7" id="KW-0489">Methyltransferase</keyword>
<dbReference type="FunFam" id="3.40.50.300:FF:000496">
    <property type="entry name" value="Nucleolar GTP-binding protein 1"/>
    <property type="match status" value="1"/>
</dbReference>
<proteinExistence type="inferred from homology"/>
<dbReference type="InterPro" id="IPR027417">
    <property type="entry name" value="P-loop_NTPase"/>
</dbReference>
<keyword evidence="12" id="KW-0805">Transcription regulation</keyword>
<protein>
    <recommendedName>
        <fullName evidence="3">Ribosomal RNA-processing protein 8</fullName>
    </recommendedName>
</protein>
<dbReference type="GO" id="GO:0006325">
    <property type="term" value="P:chromatin organization"/>
    <property type="evidence" value="ECO:0007669"/>
    <property type="project" value="UniProtKB-KW"/>
</dbReference>
<dbReference type="Gene3D" id="1.20.120.1190">
    <property type="match status" value="1"/>
</dbReference>
<keyword evidence="6" id="KW-0698">rRNA processing</keyword>
<dbReference type="Pfam" id="PF05148">
    <property type="entry name" value="Methyltransf_8"/>
    <property type="match status" value="1"/>
</dbReference>
<dbReference type="EMBL" id="JAUCMV010000005">
    <property type="protein sequence ID" value="KAK0400056.1"/>
    <property type="molecule type" value="Genomic_DNA"/>
</dbReference>
<evidence type="ECO:0000313" key="19">
    <source>
        <dbReference type="Proteomes" id="UP001175271"/>
    </source>
</evidence>
<reference evidence="18" key="1">
    <citation type="submission" date="2023-06" db="EMBL/GenBank/DDBJ databases">
        <title>Genomic analysis of the entomopathogenic nematode Steinernema hermaphroditum.</title>
        <authorList>
            <person name="Schwarz E.M."/>
            <person name="Heppert J.K."/>
            <person name="Baniya A."/>
            <person name="Schwartz H.T."/>
            <person name="Tan C.-H."/>
            <person name="Antoshechkin I."/>
            <person name="Sternberg P.W."/>
            <person name="Goodrich-Blair H."/>
            <person name="Dillman A.R."/>
        </authorList>
    </citation>
    <scope>NUCLEOTIDE SEQUENCE</scope>
    <source>
        <strain evidence="18">PS9179</strain>
        <tissue evidence="18">Whole animal</tissue>
    </source>
</reference>
<evidence type="ECO:0000256" key="14">
    <source>
        <dbReference type="ARBA" id="ARBA00023163"/>
    </source>
</evidence>
<dbReference type="InterPro" id="IPR029063">
    <property type="entry name" value="SAM-dependent_MTases_sf"/>
</dbReference>
<evidence type="ECO:0000256" key="1">
    <source>
        <dbReference type="ARBA" id="ARBA00004604"/>
    </source>
</evidence>
<name>A0AA39H6C4_9BILA</name>
<keyword evidence="4" id="KW-0678">Repressor</keyword>
<dbReference type="AlphaFoldDB" id="A0AA39H6C4"/>
<keyword evidence="19" id="KW-1185">Reference proteome</keyword>
<keyword evidence="11" id="KW-0156">Chromatin regulator</keyword>
<dbReference type="GO" id="GO:0008168">
    <property type="term" value="F:methyltransferase activity"/>
    <property type="evidence" value="ECO:0007669"/>
    <property type="project" value="UniProtKB-KW"/>
</dbReference>
<dbReference type="InterPro" id="IPR007823">
    <property type="entry name" value="RRP8"/>
</dbReference>
<comment type="similarity">
    <text evidence="2">Belongs to the methyltransferase superfamily. RRP8 family.</text>
</comment>
<comment type="subcellular location">
    <subcellularLocation>
        <location evidence="1">Nucleus</location>
        <location evidence="1">Nucleolus</location>
    </subcellularLocation>
</comment>
<evidence type="ECO:0000256" key="16">
    <source>
        <dbReference type="SAM" id="MobiDB-lite"/>
    </source>
</evidence>
<evidence type="ECO:0000256" key="2">
    <source>
        <dbReference type="ARBA" id="ARBA00006301"/>
    </source>
</evidence>
<dbReference type="InterPro" id="IPR042036">
    <property type="entry name" value="RRP8_N"/>
</dbReference>
<evidence type="ECO:0000256" key="12">
    <source>
        <dbReference type="ARBA" id="ARBA00023015"/>
    </source>
</evidence>
<organism evidence="18 19">
    <name type="scientific">Steinernema hermaphroditum</name>
    <dbReference type="NCBI Taxonomy" id="289476"/>
    <lineage>
        <taxon>Eukaryota</taxon>
        <taxon>Metazoa</taxon>
        <taxon>Ecdysozoa</taxon>
        <taxon>Nematoda</taxon>
        <taxon>Chromadorea</taxon>
        <taxon>Rhabditida</taxon>
        <taxon>Tylenchina</taxon>
        <taxon>Panagrolaimomorpha</taxon>
        <taxon>Strongyloidoidea</taxon>
        <taxon>Steinernematidae</taxon>
        <taxon>Steinernema</taxon>
    </lineage>
</organism>
<dbReference type="SUPFAM" id="SSF52540">
    <property type="entry name" value="P-loop containing nucleoside triphosphate hydrolases"/>
    <property type="match status" value="1"/>
</dbReference>
<evidence type="ECO:0000256" key="13">
    <source>
        <dbReference type="ARBA" id="ARBA00023134"/>
    </source>
</evidence>
<evidence type="ECO:0000256" key="15">
    <source>
        <dbReference type="ARBA" id="ARBA00023242"/>
    </source>
</evidence>
<dbReference type="GO" id="GO:0005730">
    <property type="term" value="C:nucleolus"/>
    <property type="evidence" value="ECO:0007669"/>
    <property type="project" value="UniProtKB-SubCell"/>
</dbReference>
<dbReference type="GO" id="GO:0032259">
    <property type="term" value="P:methylation"/>
    <property type="evidence" value="ECO:0007669"/>
    <property type="project" value="UniProtKB-KW"/>
</dbReference>
<evidence type="ECO:0000256" key="4">
    <source>
        <dbReference type="ARBA" id="ARBA00022491"/>
    </source>
</evidence>
<dbReference type="Gene3D" id="3.40.50.150">
    <property type="entry name" value="Vaccinia Virus protein VP39"/>
    <property type="match status" value="1"/>
</dbReference>
<sequence length="950" mass="109472">MASSYNFKKITVVPTATELKDVVLSKTQRKTPTVVHKAYSIGRIRAFYSRKIKFLQQTLHDKLTQIINEFPKMEDVHPFYSDLMNTLYDKDHYKIALGQMNTARHLVDGIAREYVRLMKYSDSLYRCKMLKRAALGRMVKLLRRQKSSFEYLEQVRQHLSRLPSIDPNTRTLILCGFPNVGKSSFINKVTRADVEVQPYAFTTKSLYVGHLDYKYLRWQVIDTPGILDHALEQRNTIEMQAVTALAHLKAAVLFIMDVSEQCNQTIEEQIHLFEAIRPLFTNKPVFVGLNKVDIMRRSDLPAEKNELLSKLESENIPIVEMSTLSQEGVMSLRDQACDALLAQRVETKLHSKKVTGDGVLNRVFVAYPQPRDEKVRAPFIPTAVSAKKNRMVVEVDGSMRDEKTRKLERDLEKELGDDYILDLKKHFLLKNPEEKYDIVPEIWEGHNIADFIDNDVVEKFRTLKEEERVRSEAGVYDLDVESDDEETRQLLADAKLIEEKELEFKKKHELIIGTNKPRQSRLIGRKRERSMETMERQFGALGVDISQNDMKHFGDAQLKQPSTKRMRIGKESSLSAVGQPAPRDIQGVPDLETYDKVSKVAKKAQRPKNQDARKGEGDRHISVKRPKHLFAGKRGMGKTDRRHDMFRMGRKLKKAESEVQGRTEKRKLRNLARLKKRKEIQAASKKVEKVVQSFAVEDDKQKKKKNKGKKKKFLKLEAKASELGVPVENLIENEEDNMVKRLEGGRFRFINEQLYTMTGEEAQKMFEEDPTAFDHYHTGYRDQAKKWPLNPVNVIIQQLRSKTGLVIADMGCGDAKIAECLGTQNTVHSFDLVAKKPCVVACEMSNVPLENNSCDVVVFCLSLMGTNINEYLREAHRLLKMGGELRIAEVTSRFENVRAFMRGVCRMGFEFKTSKTMQDYFVIFQFKKAGKIEHKRPNGLTLKPCLYKKR</sequence>
<dbReference type="PRINTS" id="PR00326">
    <property type="entry name" value="GTP1OBG"/>
</dbReference>
<dbReference type="PROSITE" id="PS51710">
    <property type="entry name" value="G_OBG"/>
    <property type="match status" value="1"/>
</dbReference>
<evidence type="ECO:0000256" key="7">
    <source>
        <dbReference type="ARBA" id="ARBA00022603"/>
    </source>
</evidence>
<evidence type="ECO:0000256" key="9">
    <source>
        <dbReference type="ARBA" id="ARBA00022691"/>
    </source>
</evidence>
<dbReference type="FunFam" id="3.40.50.150:FF:000068">
    <property type="entry name" value="Ribosomal RNA-processing protein 8"/>
    <property type="match status" value="1"/>
</dbReference>
<evidence type="ECO:0000256" key="8">
    <source>
        <dbReference type="ARBA" id="ARBA00022679"/>
    </source>
</evidence>
<evidence type="ECO:0000259" key="17">
    <source>
        <dbReference type="PROSITE" id="PS51710"/>
    </source>
</evidence>
<dbReference type="InterPro" id="IPR006073">
    <property type="entry name" value="GTP-bd"/>
</dbReference>
<dbReference type="Gene3D" id="3.40.50.300">
    <property type="entry name" value="P-loop containing nucleotide triphosphate hydrolases"/>
    <property type="match status" value="1"/>
</dbReference>
<keyword evidence="15" id="KW-0539">Nucleus</keyword>
<feature type="compositionally biased region" description="Basic and acidic residues" evidence="16">
    <location>
        <begin position="608"/>
        <end position="619"/>
    </location>
</feature>
<evidence type="ECO:0000256" key="10">
    <source>
        <dbReference type="ARBA" id="ARBA00022741"/>
    </source>
</evidence>
<dbReference type="Gene3D" id="1.10.10.2150">
    <property type="entry name" value="Ribosomal RNA-processing protein 8, N-terminal domain"/>
    <property type="match status" value="1"/>
</dbReference>
<dbReference type="CDD" id="cd01897">
    <property type="entry name" value="NOG"/>
    <property type="match status" value="1"/>
</dbReference>
<keyword evidence="13" id="KW-0342">GTP-binding</keyword>
<evidence type="ECO:0000256" key="11">
    <source>
        <dbReference type="ARBA" id="ARBA00022853"/>
    </source>
</evidence>
<dbReference type="InterPro" id="IPR010674">
    <property type="entry name" value="NOG1_Rossman_fold_dom"/>
</dbReference>
<evidence type="ECO:0000256" key="5">
    <source>
        <dbReference type="ARBA" id="ARBA00022517"/>
    </source>
</evidence>
<evidence type="ECO:0000313" key="18">
    <source>
        <dbReference type="EMBL" id="KAK0400056.1"/>
    </source>
</evidence>
<comment type="caution">
    <text evidence="18">The sequence shown here is derived from an EMBL/GenBank/DDBJ whole genome shotgun (WGS) entry which is preliminary data.</text>
</comment>
<keyword evidence="9" id="KW-0949">S-adenosyl-L-methionine</keyword>
<dbReference type="Pfam" id="PF17835">
    <property type="entry name" value="NOG1_N"/>
    <property type="match status" value="1"/>
</dbReference>
<dbReference type="Pfam" id="PF08155">
    <property type="entry name" value="NOGCT"/>
    <property type="match status" value="1"/>
</dbReference>
<feature type="region of interest" description="Disordered" evidence="16">
    <location>
        <begin position="599"/>
        <end position="619"/>
    </location>
</feature>
<keyword evidence="5" id="KW-0690">Ribosome biogenesis</keyword>
<dbReference type="GO" id="GO:0006364">
    <property type="term" value="P:rRNA processing"/>
    <property type="evidence" value="ECO:0007669"/>
    <property type="project" value="UniProtKB-KW"/>
</dbReference>
<dbReference type="InterPro" id="IPR041623">
    <property type="entry name" value="NOG1_N"/>
</dbReference>
<evidence type="ECO:0000256" key="3">
    <source>
        <dbReference type="ARBA" id="ARBA00020203"/>
    </source>
</evidence>
<feature type="domain" description="OBG-type G" evidence="17">
    <location>
        <begin position="170"/>
        <end position="341"/>
    </location>
</feature>
<dbReference type="InterPro" id="IPR031167">
    <property type="entry name" value="G_OBG"/>
</dbReference>
<dbReference type="InterPro" id="IPR012973">
    <property type="entry name" value="NOG_C"/>
</dbReference>
<keyword evidence="10" id="KW-0547">Nucleotide-binding</keyword>
<keyword evidence="8" id="KW-0808">Transferase</keyword>
<gene>
    <name evidence="18" type="ORF">QR680_003332</name>
</gene>
<dbReference type="Pfam" id="PF06858">
    <property type="entry name" value="NOG1"/>
    <property type="match status" value="1"/>
</dbReference>
<keyword evidence="14" id="KW-0804">Transcription</keyword>